<keyword evidence="2" id="KW-1185">Reference proteome</keyword>
<dbReference type="RefSeq" id="YP_008051111.1">
    <property type="nucleotide sequence ID" value="NC_021300.1"/>
</dbReference>
<evidence type="ECO:0000313" key="1">
    <source>
        <dbReference type="EMBL" id="AGK87055.1"/>
    </source>
</evidence>
<protein>
    <submittedName>
        <fullName evidence="1">Uncharacterized protein</fullName>
    </submittedName>
</protein>
<dbReference type="GeneID" id="16207396"/>
<dbReference type="EMBL" id="KC751414">
    <property type="protein sequence ID" value="AGK87055.1"/>
    <property type="molecule type" value="Genomic_DNA"/>
</dbReference>
<dbReference type="Proteomes" id="UP000013564">
    <property type="component" value="Segment"/>
</dbReference>
<accession>R4JN06</accession>
<dbReference type="KEGG" id="vg:16207396"/>
<proteinExistence type="predicted"/>
<sequence>MSDLYQLYAFVTDKSWVDFLHTSWPDAPLINGYRVLVFTNQDYPRLKEQYPDFEEKELTTDETIAAMESSELGPFVHSLAETKQILNYFTPEVNEG</sequence>
<evidence type="ECO:0000313" key="2">
    <source>
        <dbReference type="Proteomes" id="UP000013564"/>
    </source>
</evidence>
<name>R4JN06_9CAUD</name>
<gene>
    <name evidence="1" type="ORF">RIO-1_41</name>
</gene>
<reference evidence="1 2" key="1">
    <citation type="journal article" date="2013" name="J. Virol.">
        <title>Morphology, Physiological Characteristics, and Complete Sequence of Marine Bacteriophage RIO-1 Infecting Pseudoalteromonas marina.</title>
        <authorList>
            <person name="Hardies S.C."/>
            <person name="Hwang Y.J."/>
            <person name="Hwang C.Y."/>
            <person name="Jang G.I."/>
            <person name="Cho B.C."/>
        </authorList>
    </citation>
    <scope>NUCLEOTIDE SEQUENCE [LARGE SCALE GENOMIC DNA]</scope>
</reference>
<organism evidence="1 2">
    <name type="scientific">Pseudoalteromonas phage RIO-1</name>
    <dbReference type="NCBI Taxonomy" id="1316739"/>
    <lineage>
        <taxon>Viruses</taxon>
        <taxon>Duplodnaviria</taxon>
        <taxon>Heunggongvirae</taxon>
        <taxon>Uroviricota</taxon>
        <taxon>Caudoviricetes</taxon>
        <taxon>Zobellviridae</taxon>
        <taxon>Melvirus</taxon>
        <taxon>Melvirus orientalis</taxon>
    </lineage>
</organism>